<dbReference type="EMBL" id="PDJQ01000001">
    <property type="protein sequence ID" value="PFG73266.1"/>
    <property type="molecule type" value="Genomic_DNA"/>
</dbReference>
<dbReference type="Pfam" id="PF00990">
    <property type="entry name" value="GGDEF"/>
    <property type="match status" value="1"/>
</dbReference>
<dbReference type="PROSITE" id="PS51833">
    <property type="entry name" value="HDOD"/>
    <property type="match status" value="1"/>
</dbReference>
<dbReference type="InterPro" id="IPR043128">
    <property type="entry name" value="Rev_trsase/Diguanyl_cyclase"/>
</dbReference>
<dbReference type="PANTHER" id="PTHR45138">
    <property type="entry name" value="REGULATORY COMPONENTS OF SENSORY TRANSDUCTION SYSTEM"/>
    <property type="match status" value="1"/>
</dbReference>
<dbReference type="GO" id="GO:0005886">
    <property type="term" value="C:plasma membrane"/>
    <property type="evidence" value="ECO:0007669"/>
    <property type="project" value="TreeGrafter"/>
</dbReference>
<dbReference type="PANTHER" id="PTHR45138:SF9">
    <property type="entry name" value="DIGUANYLATE CYCLASE DGCM-RELATED"/>
    <property type="match status" value="1"/>
</dbReference>
<reference evidence="3 4" key="1">
    <citation type="submission" date="2017-09" db="EMBL/GenBank/DDBJ databases">
        <title>Sequencing the genomes of two abundant thermophiles in Great Basin hot springs: Thermocrinis jamiesonii and novel Chloroflexi Thermoflexus hugenholtzii.</title>
        <authorList>
            <person name="Hedlund B."/>
        </authorList>
    </citation>
    <scope>NUCLEOTIDE SEQUENCE [LARGE SCALE GENOMIC DNA]</scope>
    <source>
        <strain evidence="3 4">G233</strain>
    </source>
</reference>
<evidence type="ECO:0000313" key="3">
    <source>
        <dbReference type="EMBL" id="PFG73266.1"/>
    </source>
</evidence>
<dbReference type="SUPFAM" id="SSF55073">
    <property type="entry name" value="Nucleotide cyclase"/>
    <property type="match status" value="1"/>
</dbReference>
<dbReference type="GO" id="GO:0052621">
    <property type="term" value="F:diguanylate cyclase activity"/>
    <property type="evidence" value="ECO:0007669"/>
    <property type="project" value="TreeGrafter"/>
</dbReference>
<dbReference type="InterPro" id="IPR050469">
    <property type="entry name" value="Diguanylate_Cyclase"/>
</dbReference>
<dbReference type="PROSITE" id="PS50887">
    <property type="entry name" value="GGDEF"/>
    <property type="match status" value="1"/>
</dbReference>
<gene>
    <name evidence="3" type="ORF">A9A59_0461</name>
</gene>
<dbReference type="InterPro" id="IPR029787">
    <property type="entry name" value="Nucleotide_cyclase"/>
</dbReference>
<accession>A0A2A9HE54</accession>
<dbReference type="Gene3D" id="3.30.70.270">
    <property type="match status" value="1"/>
</dbReference>
<dbReference type="GO" id="GO:1902201">
    <property type="term" value="P:negative regulation of bacterial-type flagellum-dependent cell motility"/>
    <property type="evidence" value="ECO:0007669"/>
    <property type="project" value="TreeGrafter"/>
</dbReference>
<dbReference type="NCBIfam" id="TIGR00254">
    <property type="entry name" value="GGDEF"/>
    <property type="match status" value="1"/>
</dbReference>
<proteinExistence type="predicted"/>
<dbReference type="GO" id="GO:0043709">
    <property type="term" value="P:cell adhesion involved in single-species biofilm formation"/>
    <property type="evidence" value="ECO:0007669"/>
    <property type="project" value="TreeGrafter"/>
</dbReference>
<name>A0A2A9HE54_TEPT2</name>
<dbReference type="AlphaFoldDB" id="A0A2A9HE54"/>
<keyword evidence="4" id="KW-1185">Reference proteome</keyword>
<dbReference type="FunFam" id="3.30.70.270:FF:000001">
    <property type="entry name" value="Diguanylate cyclase domain protein"/>
    <property type="match status" value="1"/>
</dbReference>
<sequence>MPSSPLERIMQSERLPTIPAVAVRVIELVQRPDVSLDELGAMIERDPALAARVLRMANSGFYGRPRSISRVRDAVLILGLRTVKTLALGFTLVHDLRAREGVGLDHTWLWQRSLYAGVVARGAAARAGLRTADEAFLGGLFHLLGVIALESALGDEYRALASAAGRDIDLLRAREFERFGVDHSRVGASLAERWNLPAALVDSIRHAADPGEAPLETAQLVMCVHAGCAAADVILGERPGERLGQLRTACERLGLPPEAAEELVADGLAGGAALGATLDIPASCLEPEEVLARANEALLRLTIESERENAALQAEREQLIQQASTDVLTGVANRRHFHEFLEEHFRLAARYGTPLSLFLVDLDRFKQLNDTYGHLVGDEVLRAVAQRMRAHLRDADLLARFGGEEFVVVLPSTPLEGAVQSAERVREALAARPIEAAGQEIPVTASFGVSAYRADALMTPEWLIKEADLALYEAKRAGRNCVRAAGDEVSTRF</sequence>
<organism evidence="3 4">
    <name type="scientific">Tepidiforma thermophila (strain KCTC 52669 / CGMCC 1.13589 / G233)</name>
    <dbReference type="NCBI Taxonomy" id="2761530"/>
    <lineage>
        <taxon>Bacteria</taxon>
        <taxon>Bacillati</taxon>
        <taxon>Chloroflexota</taxon>
        <taxon>Tepidiformia</taxon>
        <taxon>Tepidiformales</taxon>
        <taxon>Tepidiformaceae</taxon>
        <taxon>Tepidiforma</taxon>
    </lineage>
</organism>
<feature type="domain" description="GGDEF" evidence="1">
    <location>
        <begin position="353"/>
        <end position="487"/>
    </location>
</feature>
<dbReference type="Proteomes" id="UP000223071">
    <property type="component" value="Unassembled WGS sequence"/>
</dbReference>
<evidence type="ECO:0000313" key="4">
    <source>
        <dbReference type="Proteomes" id="UP000223071"/>
    </source>
</evidence>
<dbReference type="SMART" id="SM00267">
    <property type="entry name" value="GGDEF"/>
    <property type="match status" value="1"/>
</dbReference>
<protein>
    <submittedName>
        <fullName evidence="3">Diguanylate cyclase (GGDEF)-like protein</fullName>
    </submittedName>
</protein>
<dbReference type="InterPro" id="IPR013976">
    <property type="entry name" value="HDOD"/>
</dbReference>
<dbReference type="Pfam" id="PF08668">
    <property type="entry name" value="HDOD"/>
    <property type="match status" value="1"/>
</dbReference>
<dbReference type="InterPro" id="IPR000160">
    <property type="entry name" value="GGDEF_dom"/>
</dbReference>
<dbReference type="RefSeq" id="WP_165772445.1">
    <property type="nucleotide sequence ID" value="NZ_PDJQ01000001.1"/>
</dbReference>
<feature type="domain" description="HDOD" evidence="2">
    <location>
        <begin position="15"/>
        <end position="210"/>
    </location>
</feature>
<evidence type="ECO:0000259" key="2">
    <source>
        <dbReference type="PROSITE" id="PS51833"/>
    </source>
</evidence>
<dbReference type="SUPFAM" id="SSF109604">
    <property type="entry name" value="HD-domain/PDEase-like"/>
    <property type="match status" value="1"/>
</dbReference>
<dbReference type="CDD" id="cd01949">
    <property type="entry name" value="GGDEF"/>
    <property type="match status" value="1"/>
</dbReference>
<comment type="caution">
    <text evidence="3">The sequence shown here is derived from an EMBL/GenBank/DDBJ whole genome shotgun (WGS) entry which is preliminary data.</text>
</comment>
<dbReference type="Gene3D" id="1.10.3210.10">
    <property type="entry name" value="Hypothetical protein af1432"/>
    <property type="match status" value="1"/>
</dbReference>
<evidence type="ECO:0000259" key="1">
    <source>
        <dbReference type="PROSITE" id="PS50887"/>
    </source>
</evidence>